<keyword evidence="3" id="KW-1185">Reference proteome</keyword>
<accession>A0A136IIQ0</accession>
<feature type="compositionally biased region" description="Basic and acidic residues" evidence="1">
    <location>
        <begin position="29"/>
        <end position="51"/>
    </location>
</feature>
<feature type="non-terminal residue" evidence="2">
    <location>
        <position position="75"/>
    </location>
</feature>
<dbReference type="Proteomes" id="UP000070501">
    <property type="component" value="Unassembled WGS sequence"/>
</dbReference>
<sequence length="75" mass="8342">MGNLWLEGNNLTSHICEFQSASGKKRRGEGKGERRGENAQRAEQMDRDRRGQGRNVGIGAGQRRMKNRTITSPSG</sequence>
<dbReference type="AlphaFoldDB" id="A0A136IIQ0"/>
<reference evidence="3" key="1">
    <citation type="submission" date="2016-02" db="EMBL/GenBank/DDBJ databases">
        <title>Draft genome sequence of Microdochium bolleyi, a fungal endophyte of beachgrass.</title>
        <authorList>
            <consortium name="DOE Joint Genome Institute"/>
            <person name="David A.S."/>
            <person name="May G."/>
            <person name="Haridas S."/>
            <person name="Lim J."/>
            <person name="Wang M."/>
            <person name="Labutti K."/>
            <person name="Lipzen A."/>
            <person name="Barry K."/>
            <person name="Grigoriev I.V."/>
        </authorList>
    </citation>
    <scope>NUCLEOTIDE SEQUENCE [LARGE SCALE GENOMIC DNA]</scope>
    <source>
        <strain evidence="3">J235TASD1</strain>
    </source>
</reference>
<evidence type="ECO:0000256" key="1">
    <source>
        <dbReference type="SAM" id="MobiDB-lite"/>
    </source>
</evidence>
<evidence type="ECO:0000313" key="2">
    <source>
        <dbReference type="EMBL" id="KXJ84856.1"/>
    </source>
</evidence>
<feature type="region of interest" description="Disordered" evidence="1">
    <location>
        <begin position="19"/>
        <end position="75"/>
    </location>
</feature>
<name>A0A136IIQ0_9PEZI</name>
<gene>
    <name evidence="2" type="ORF">Micbo1qcDRAFT_169899</name>
</gene>
<evidence type="ECO:0000313" key="3">
    <source>
        <dbReference type="Proteomes" id="UP000070501"/>
    </source>
</evidence>
<dbReference type="EMBL" id="KQ964319">
    <property type="protein sequence ID" value="KXJ84856.1"/>
    <property type="molecule type" value="Genomic_DNA"/>
</dbReference>
<dbReference type="InParanoid" id="A0A136IIQ0"/>
<proteinExistence type="predicted"/>
<protein>
    <submittedName>
        <fullName evidence="2">Uncharacterized protein</fullName>
    </submittedName>
</protein>
<organism evidence="2 3">
    <name type="scientific">Microdochium bolleyi</name>
    <dbReference type="NCBI Taxonomy" id="196109"/>
    <lineage>
        <taxon>Eukaryota</taxon>
        <taxon>Fungi</taxon>
        <taxon>Dikarya</taxon>
        <taxon>Ascomycota</taxon>
        <taxon>Pezizomycotina</taxon>
        <taxon>Sordariomycetes</taxon>
        <taxon>Xylariomycetidae</taxon>
        <taxon>Xylariales</taxon>
        <taxon>Microdochiaceae</taxon>
        <taxon>Microdochium</taxon>
    </lineage>
</organism>